<accession>S5M1X3</accession>
<organism evidence="2 3">
    <name type="scientific">Spiroplasma diminutum CUAS-1</name>
    <dbReference type="NCBI Taxonomy" id="1276221"/>
    <lineage>
        <taxon>Bacteria</taxon>
        <taxon>Bacillati</taxon>
        <taxon>Mycoplasmatota</taxon>
        <taxon>Mollicutes</taxon>
        <taxon>Entomoplasmatales</taxon>
        <taxon>Spiroplasmataceae</taxon>
        <taxon>Spiroplasma</taxon>
    </lineage>
</organism>
<dbReference type="STRING" id="1276221.SDIMI_v3c03680"/>
<protein>
    <submittedName>
        <fullName evidence="2">Uncharacterized protein</fullName>
    </submittedName>
</protein>
<feature type="transmembrane region" description="Helical" evidence="1">
    <location>
        <begin position="208"/>
        <end position="229"/>
    </location>
</feature>
<feature type="transmembrane region" description="Helical" evidence="1">
    <location>
        <begin position="59"/>
        <end position="81"/>
    </location>
</feature>
<feature type="transmembrane region" description="Helical" evidence="1">
    <location>
        <begin position="234"/>
        <end position="254"/>
    </location>
</feature>
<keyword evidence="1" id="KW-0812">Transmembrane</keyword>
<dbReference type="EMBL" id="CP005076">
    <property type="protein sequence ID" value="AGR42072.1"/>
    <property type="molecule type" value="Genomic_DNA"/>
</dbReference>
<reference evidence="2 3" key="1">
    <citation type="journal article" date="2013" name="Genome Biol. Evol.">
        <title>Comparison of metabolic capacities and inference of gene content evolution in mosquito-associated Spiroplasma diminutum and S. taiwanense.</title>
        <authorList>
            <person name="Lo W.S."/>
            <person name="Ku C."/>
            <person name="Chen L.L."/>
            <person name="Chang T.H."/>
            <person name="Kuo C.H."/>
        </authorList>
    </citation>
    <scope>NUCLEOTIDE SEQUENCE [LARGE SCALE GENOMIC DNA]</scope>
    <source>
        <strain evidence="2">CUAS-1</strain>
    </source>
</reference>
<keyword evidence="1" id="KW-1133">Transmembrane helix</keyword>
<dbReference type="InParanoid" id="S5M1X3"/>
<dbReference type="HOGENOM" id="CLU_1061328_0_0_14"/>
<evidence type="ECO:0000256" key="1">
    <source>
        <dbReference type="SAM" id="Phobius"/>
    </source>
</evidence>
<sequence>MFKKSKKNGFLKTNSNFLTYLKYNFISKKLICLSVLFLFIPIFIVIIICSNSYHISASVYTSLFSVSIFICVFIQSFIYFERNINKKDYRMFIFAGVSRNRLILYMFYFTFINVFSLFILFLILVFIIFGISDANSNNNFLSILNLNFILLFLFKLLSVISLIFVYCLLRSVQIKRIYFIYIIIGISYWVQAIMFSFITLAPNTQNNFLIKIILISLPTLLSGSSIWFFINNWIIYIGLAINILYIILFMYLIYVRNKAMNY</sequence>
<keyword evidence="3" id="KW-1185">Reference proteome</keyword>
<feature type="transmembrane region" description="Helical" evidence="1">
    <location>
        <begin position="178"/>
        <end position="202"/>
    </location>
</feature>
<proteinExistence type="predicted"/>
<feature type="transmembrane region" description="Helical" evidence="1">
    <location>
        <begin position="143"/>
        <end position="166"/>
    </location>
</feature>
<evidence type="ECO:0000313" key="2">
    <source>
        <dbReference type="EMBL" id="AGR42072.1"/>
    </source>
</evidence>
<dbReference type="KEGG" id="sdi:SDIMI_v3c03680"/>
<dbReference type="PATRIC" id="fig|1276221.3.peg.365"/>
<dbReference type="Proteomes" id="UP000014983">
    <property type="component" value="Chromosome"/>
</dbReference>
<feature type="transmembrane region" description="Helical" evidence="1">
    <location>
        <begin position="102"/>
        <end position="131"/>
    </location>
</feature>
<feature type="transmembrane region" description="Helical" evidence="1">
    <location>
        <begin position="30"/>
        <end position="53"/>
    </location>
</feature>
<keyword evidence="1" id="KW-0472">Membrane</keyword>
<gene>
    <name evidence="2" type="ORF">SDIMI_v3c03680</name>
</gene>
<evidence type="ECO:0000313" key="3">
    <source>
        <dbReference type="Proteomes" id="UP000014983"/>
    </source>
</evidence>
<name>S5M1X3_9MOLU</name>
<dbReference type="AlphaFoldDB" id="S5M1X3"/>